<evidence type="ECO:0008006" key="4">
    <source>
        <dbReference type="Google" id="ProtNLM"/>
    </source>
</evidence>
<name>A0AA39IXZ8_9AGAR</name>
<evidence type="ECO:0000313" key="3">
    <source>
        <dbReference type="Proteomes" id="UP001175226"/>
    </source>
</evidence>
<protein>
    <recommendedName>
        <fullName evidence="4">Secreted protein</fullName>
    </recommendedName>
</protein>
<reference evidence="2" key="1">
    <citation type="submission" date="2023-06" db="EMBL/GenBank/DDBJ databases">
        <authorList>
            <consortium name="Lawrence Berkeley National Laboratory"/>
            <person name="Ahrendt S."/>
            <person name="Sahu N."/>
            <person name="Indic B."/>
            <person name="Wong-Bajracharya J."/>
            <person name="Merenyi Z."/>
            <person name="Ke H.-M."/>
            <person name="Monk M."/>
            <person name="Kocsube S."/>
            <person name="Drula E."/>
            <person name="Lipzen A."/>
            <person name="Balint B."/>
            <person name="Henrissat B."/>
            <person name="Andreopoulos B."/>
            <person name="Martin F.M."/>
            <person name="Harder C.B."/>
            <person name="Rigling D."/>
            <person name="Ford K.L."/>
            <person name="Foster G.D."/>
            <person name="Pangilinan J."/>
            <person name="Papanicolaou A."/>
            <person name="Barry K."/>
            <person name="LaButti K."/>
            <person name="Viragh M."/>
            <person name="Koriabine M."/>
            <person name="Yan M."/>
            <person name="Riley R."/>
            <person name="Champramary S."/>
            <person name="Plett K.L."/>
            <person name="Tsai I.J."/>
            <person name="Slot J."/>
            <person name="Sipos G."/>
            <person name="Plett J."/>
            <person name="Nagy L.G."/>
            <person name="Grigoriev I.V."/>
        </authorList>
    </citation>
    <scope>NUCLEOTIDE SEQUENCE</scope>
    <source>
        <strain evidence="2">FPL87.14</strain>
    </source>
</reference>
<dbReference type="AlphaFoldDB" id="A0AA39IXZ8"/>
<keyword evidence="3" id="KW-1185">Reference proteome</keyword>
<organism evidence="2 3">
    <name type="scientific">Armillaria borealis</name>
    <dbReference type="NCBI Taxonomy" id="47425"/>
    <lineage>
        <taxon>Eukaryota</taxon>
        <taxon>Fungi</taxon>
        <taxon>Dikarya</taxon>
        <taxon>Basidiomycota</taxon>
        <taxon>Agaricomycotina</taxon>
        <taxon>Agaricomycetes</taxon>
        <taxon>Agaricomycetidae</taxon>
        <taxon>Agaricales</taxon>
        <taxon>Marasmiineae</taxon>
        <taxon>Physalacriaceae</taxon>
        <taxon>Armillaria</taxon>
    </lineage>
</organism>
<keyword evidence="1" id="KW-0732">Signal</keyword>
<dbReference type="EMBL" id="JAUEPT010000104">
    <property type="protein sequence ID" value="KAK0431894.1"/>
    <property type="molecule type" value="Genomic_DNA"/>
</dbReference>
<dbReference type="Proteomes" id="UP001175226">
    <property type="component" value="Unassembled WGS sequence"/>
</dbReference>
<comment type="caution">
    <text evidence="2">The sequence shown here is derived from an EMBL/GenBank/DDBJ whole genome shotgun (WGS) entry which is preliminary data.</text>
</comment>
<feature type="chain" id="PRO_5041469328" description="Secreted protein" evidence="1">
    <location>
        <begin position="24"/>
        <end position="183"/>
    </location>
</feature>
<evidence type="ECO:0000256" key="1">
    <source>
        <dbReference type="SAM" id="SignalP"/>
    </source>
</evidence>
<gene>
    <name evidence="2" type="ORF">EV421DRAFT_1911408</name>
</gene>
<feature type="signal peptide" evidence="1">
    <location>
        <begin position="1"/>
        <end position="23"/>
    </location>
</feature>
<evidence type="ECO:0000313" key="2">
    <source>
        <dbReference type="EMBL" id="KAK0431894.1"/>
    </source>
</evidence>
<sequence length="183" mass="19061">MASFFSLFLIVFLLGIISPAVSGRCTDVQSSTTEYVPVDNALVEVVTETCSLGNPVALDVASPVDVSGETCSITCSRNGTDLPPIGEDCDKIKAAVGILSGKGSIQNTFTLGPGESKACITDKILLFALKLSSNTAETPMKSSWEDIDIDASLARSACYPPTMPMNSVGNCTAIDKTWVVGAA</sequence>
<proteinExistence type="predicted"/>
<accession>A0AA39IXZ8</accession>